<feature type="compositionally biased region" description="Low complexity" evidence="7">
    <location>
        <begin position="187"/>
        <end position="202"/>
    </location>
</feature>
<feature type="compositionally biased region" description="Low complexity" evidence="7">
    <location>
        <begin position="706"/>
        <end position="717"/>
    </location>
</feature>
<keyword evidence="3" id="KW-0805">Transcription regulation</keyword>
<dbReference type="InterPro" id="IPR015350">
    <property type="entry name" value="Beta-trefoil_DNA-bd_dom"/>
</dbReference>
<feature type="region of interest" description="Disordered" evidence="7">
    <location>
        <begin position="479"/>
        <end position="535"/>
    </location>
</feature>
<dbReference type="InterPro" id="IPR036358">
    <property type="entry name" value="BTD_sf"/>
</dbReference>
<dbReference type="STRING" id="1569628.A0A316UK32"/>
<dbReference type="Gene3D" id="2.60.40.10">
    <property type="entry name" value="Immunoglobulins"/>
    <property type="match status" value="1"/>
</dbReference>
<evidence type="ECO:0000256" key="5">
    <source>
        <dbReference type="ARBA" id="ARBA00023163"/>
    </source>
</evidence>
<dbReference type="InterPro" id="IPR037095">
    <property type="entry name" value="RBP-J/Cbf11_DNA-bd_sf"/>
</dbReference>
<feature type="domain" description="RBP-J/Cbf11/Cbf12 DNA binding" evidence="8">
    <location>
        <begin position="791"/>
        <end position="958"/>
    </location>
</feature>
<keyword evidence="4" id="KW-0238">DNA-binding</keyword>
<evidence type="ECO:0000313" key="11">
    <source>
        <dbReference type="Proteomes" id="UP000245884"/>
    </source>
</evidence>
<evidence type="ECO:0000256" key="7">
    <source>
        <dbReference type="SAM" id="MobiDB-lite"/>
    </source>
</evidence>
<feature type="compositionally biased region" description="Polar residues" evidence="7">
    <location>
        <begin position="479"/>
        <end position="500"/>
    </location>
</feature>
<evidence type="ECO:0000256" key="1">
    <source>
        <dbReference type="ARBA" id="ARBA00004123"/>
    </source>
</evidence>
<feature type="region of interest" description="Disordered" evidence="7">
    <location>
        <begin position="1231"/>
        <end position="1363"/>
    </location>
</feature>
<feature type="region of interest" description="Disordered" evidence="7">
    <location>
        <begin position="1"/>
        <end position="88"/>
    </location>
</feature>
<dbReference type="InterPro" id="IPR008967">
    <property type="entry name" value="p53-like_TF_DNA-bd_sf"/>
</dbReference>
<feature type="compositionally biased region" description="Polar residues" evidence="7">
    <location>
        <begin position="358"/>
        <end position="376"/>
    </location>
</feature>
<feature type="region of interest" description="Disordered" evidence="7">
    <location>
        <begin position="389"/>
        <end position="451"/>
    </location>
</feature>
<dbReference type="GO" id="GO:0001228">
    <property type="term" value="F:DNA-binding transcription activator activity, RNA polymerase II-specific"/>
    <property type="evidence" value="ECO:0007669"/>
    <property type="project" value="InterPro"/>
</dbReference>
<feature type="compositionally biased region" description="Gly residues" evidence="7">
    <location>
        <begin position="1"/>
        <end position="26"/>
    </location>
</feature>
<keyword evidence="6" id="KW-0539">Nucleus</keyword>
<feature type="compositionally biased region" description="Low complexity" evidence="7">
    <location>
        <begin position="288"/>
        <end position="306"/>
    </location>
</feature>
<proteinExistence type="inferred from homology"/>
<dbReference type="SUPFAM" id="SSF110217">
    <property type="entry name" value="DNA-binding protein LAG-1 (CSL)"/>
    <property type="match status" value="1"/>
</dbReference>
<dbReference type="OrthoDB" id="5600360at2759"/>
<dbReference type="InterPro" id="IPR038007">
    <property type="entry name" value="RBP-Jkappa_IPT"/>
</dbReference>
<feature type="compositionally biased region" description="Polar residues" evidence="7">
    <location>
        <begin position="1145"/>
        <end position="1157"/>
    </location>
</feature>
<dbReference type="Pfam" id="PF09270">
    <property type="entry name" value="BTD"/>
    <property type="match status" value="1"/>
</dbReference>
<feature type="compositionally biased region" description="Polar residues" evidence="7">
    <location>
        <begin position="47"/>
        <end position="65"/>
    </location>
</feature>
<dbReference type="InterPro" id="IPR015351">
    <property type="entry name" value="RBP-J/Cbf11/Cbf12_DNA-bd"/>
</dbReference>
<dbReference type="SMART" id="SM01267">
    <property type="entry name" value="LAG1_DNAbind"/>
    <property type="match status" value="1"/>
</dbReference>
<dbReference type="InterPro" id="IPR013783">
    <property type="entry name" value="Ig-like_fold"/>
</dbReference>
<feature type="compositionally biased region" description="Low complexity" evidence="7">
    <location>
        <begin position="214"/>
        <end position="231"/>
    </location>
</feature>
<feature type="region of interest" description="Disordered" evidence="7">
    <location>
        <begin position="1139"/>
        <end position="1159"/>
    </location>
</feature>
<feature type="compositionally biased region" description="Polar residues" evidence="7">
    <location>
        <begin position="417"/>
        <end position="437"/>
    </location>
</feature>
<accession>A0A316UK32</accession>
<feature type="compositionally biased region" description="Low complexity" evidence="7">
    <location>
        <begin position="1256"/>
        <end position="1273"/>
    </location>
</feature>
<feature type="compositionally biased region" description="Polar residues" evidence="7">
    <location>
        <begin position="509"/>
        <end position="522"/>
    </location>
</feature>
<reference evidence="10 11" key="1">
    <citation type="journal article" date="2018" name="Mol. Biol. Evol.">
        <title>Broad Genomic Sampling Reveals a Smut Pathogenic Ancestry of the Fungal Clade Ustilaginomycotina.</title>
        <authorList>
            <person name="Kijpornyongpan T."/>
            <person name="Mondo S.J."/>
            <person name="Barry K."/>
            <person name="Sandor L."/>
            <person name="Lee J."/>
            <person name="Lipzen A."/>
            <person name="Pangilinan J."/>
            <person name="LaButti K."/>
            <person name="Hainaut M."/>
            <person name="Henrissat B."/>
            <person name="Grigoriev I.V."/>
            <person name="Spatafora J.W."/>
            <person name="Aime M.C."/>
        </authorList>
    </citation>
    <scope>NUCLEOTIDE SEQUENCE [LARGE SCALE GENOMIC DNA]</scope>
    <source>
        <strain evidence="10 11">MCA 5214</strain>
    </source>
</reference>
<dbReference type="Pfam" id="PF09271">
    <property type="entry name" value="LAG1-DNAbind"/>
    <property type="match status" value="1"/>
</dbReference>
<dbReference type="GeneID" id="37030285"/>
<evidence type="ECO:0000256" key="4">
    <source>
        <dbReference type="ARBA" id="ARBA00023125"/>
    </source>
</evidence>
<dbReference type="SUPFAM" id="SSF49417">
    <property type="entry name" value="p53-like transcription factors"/>
    <property type="match status" value="1"/>
</dbReference>
<evidence type="ECO:0000313" key="10">
    <source>
        <dbReference type="EMBL" id="PWN25580.1"/>
    </source>
</evidence>
<dbReference type="Gene3D" id="2.60.40.1450">
    <property type="entry name" value="LAG1, DNA binding domain"/>
    <property type="match status" value="1"/>
</dbReference>
<dbReference type="GO" id="GO:0000978">
    <property type="term" value="F:RNA polymerase II cis-regulatory region sequence-specific DNA binding"/>
    <property type="evidence" value="ECO:0007669"/>
    <property type="project" value="InterPro"/>
</dbReference>
<evidence type="ECO:0000259" key="8">
    <source>
        <dbReference type="SMART" id="SM01267"/>
    </source>
</evidence>
<feature type="region of interest" description="Disordered" evidence="7">
    <location>
        <begin position="578"/>
        <end position="687"/>
    </location>
</feature>
<gene>
    <name evidence="10" type="ORF">BDZ90DRAFT_262227</name>
</gene>
<dbReference type="InterPro" id="IPR040159">
    <property type="entry name" value="CLS_fam"/>
</dbReference>
<feature type="compositionally biased region" description="Low complexity" evidence="7">
    <location>
        <begin position="1344"/>
        <end position="1363"/>
    </location>
</feature>
<feature type="compositionally biased region" description="Low complexity" evidence="7">
    <location>
        <begin position="1319"/>
        <end position="1331"/>
    </location>
</feature>
<sequence>MERGEGGGGGGGGGGLAGWGQRGGEGSSSSGSAQPVPWQGQPPAGYHTSQWQHLQQPGPSSQPMSGDQYISLPHAQPHPHPQHFQQHSYAQIRHPAPPNDFDPLLSSSSAAAMPHEAGANGRMGGGGGGEAAWYHDPSSQGAFANFDLNPQEFHGLGINQPPGQAQQQHQQHQQHQPHFDTSWMQHPSGAGSSQQAIQQPSIPHWQTPHQGSNPSWQPPASMASSQASSSSSRDDLQAHARGSRDEDALLFLPRPDSLSTHFLGPQSVQPPSQHESGPGADALAWFNAQQQQSQSAFGAGSQASLQRPRRPEPLHLTADSRTNGGQVGGVGNAASDLSNVPLEYTPMPADSRTPRGDFSNQPQMDQPSGLRSNATPAFNYMLPPFYEQEQSQTTGDFSGSVPMSASGSAGGGGQFERPSTSSSGQASVLGASGSTGSIPPPPQQQQPQLHPLQTESLSVGSTGSFDQLELQGSTLSQVYGSNQSHQSPAGYQQNPSQFINGSDGGMSGSPMTGQHQRSSTMGQPPGGLKHEQGYPPFLGGVTGRSHSSDGNFLQDMSGQMGGQIDFSRYGGPGGEMSFAGGMMTQSPSSSAGPHGLHQHQQHHQQFSGMGEHPSQSRDSEAARLSLAMANTQLAPSREHPQGTTPTIMEEEEEGQLNSSRGPAGKAGGRGGRTSQQQQQQQQLQLQRPQIDLEQQRASFFATQQLNSNQQIQVQRQQPSGPSAPTVLQRRYKPAVRPSTYQQLSTMNVSEEEERLRRDPSSSGSDTFETLIDEMIRHYITSPSRLGLGERTVLIMTSKVAQKSYGAEKRFLCPPPMVLLIGSSWWHACKDPSVLGLQANQRTGGGGGAPTTLIPPRVNIGMSGETNNQEGVLEWATSSGRLIDVGNPSSEMAVSGRCIGKQLYITDVDEKRRSCETLVRVSVPGKSPVDAVHLGTFASKPIKIISKPSKKRQSNRNTELGIQHGSIVSLFHRLRSQTVSTRYLCVSGAPTWFKGSDGQPFLTLEQHDGPPSRVDPPSCFVAKMTSWDPFVVYLVDPNKKATDPNVPPSKPPVMGYPPPPPSAMVVPPGSPAPTVHYNQRIVLQCLNTAVVSPIMVIRKVDKATTVTGGSAAAGSSDEEALGDPVSQLHKIALEVVEDPDAPAPSVSMTATGEPSTPGASGPFLACLNESVGMRRPLEQRKWVWSQMDSMPSTPLTPAQSQQEATLKMASNFGMPPSPTAFAAAYAAAQTRSSMAQSRQTSGRGGPGGPFVPPSPYVVPQQQQQQASPQQSSDGGKVKRPRRVSSSIVPSQGKGPASTPGKGRRRGQSLSMVEWQKEQARQWQQQQQAAAGGQMSGSTSSDLDMAGPSSLPASASASESSVGAPSGAAWTVDIADSDVWTIVGTDIARHTFYIPPRLAGGVGSPTNVPDSGIAHLIATPAPSSSVTPLPVLHSFMAPSNEPGGQPFVTLNGENFSDDLYIYFGDWRSTTVQLQSSDTLLCSPPPPASEGFDVPTIRLPVILVRKDGVIFPSECIYSA</sequence>
<dbReference type="Proteomes" id="UP000245884">
    <property type="component" value="Unassembled WGS sequence"/>
</dbReference>
<feature type="compositionally biased region" description="Basic and acidic residues" evidence="7">
    <location>
        <begin position="232"/>
        <end position="247"/>
    </location>
</feature>
<feature type="compositionally biased region" description="Gly residues" evidence="7">
    <location>
        <begin position="121"/>
        <end position="130"/>
    </location>
</feature>
<evidence type="ECO:0000256" key="2">
    <source>
        <dbReference type="ARBA" id="ARBA00009704"/>
    </source>
</evidence>
<keyword evidence="11" id="KW-1185">Reference proteome</keyword>
<dbReference type="Pfam" id="PF20144">
    <property type="entry name" value="TIG_SUH"/>
    <property type="match status" value="1"/>
</dbReference>
<feature type="compositionally biased region" description="Low complexity" evidence="7">
    <location>
        <begin position="160"/>
        <end position="176"/>
    </location>
</feature>
<evidence type="ECO:0000256" key="6">
    <source>
        <dbReference type="ARBA" id="ARBA00023242"/>
    </source>
</evidence>
<dbReference type="RefSeq" id="XP_025360192.1">
    <property type="nucleotide sequence ID" value="XM_025508462.1"/>
</dbReference>
<feature type="compositionally biased region" description="Low complexity" evidence="7">
    <location>
        <begin position="675"/>
        <end position="686"/>
    </location>
</feature>
<dbReference type="PANTHER" id="PTHR10665">
    <property type="entry name" value="RECOMBINING BINDING PROTEIN SUPPRESSOR OF HAIRLESS"/>
    <property type="match status" value="1"/>
</dbReference>
<comment type="similarity">
    <text evidence="2">Belongs to the Su(H) family.</text>
</comment>
<dbReference type="EMBL" id="KZ819675">
    <property type="protein sequence ID" value="PWN25580.1"/>
    <property type="molecule type" value="Genomic_DNA"/>
</dbReference>
<feature type="compositionally biased region" description="Low complexity" evidence="7">
    <location>
        <begin position="398"/>
        <end position="407"/>
    </location>
</feature>
<comment type="subcellular location">
    <subcellularLocation>
        <location evidence="1">Nucleus</location>
    </subcellularLocation>
</comment>
<evidence type="ECO:0000256" key="3">
    <source>
        <dbReference type="ARBA" id="ARBA00023015"/>
    </source>
</evidence>
<feature type="compositionally biased region" description="Polar residues" evidence="7">
    <location>
        <begin position="738"/>
        <end position="748"/>
    </location>
</feature>
<dbReference type="FunFam" id="2.60.40.1450:FF:000003">
    <property type="entry name" value="Related to J kappa-recombination signal binding protein"/>
    <property type="match status" value="1"/>
</dbReference>
<keyword evidence="5" id="KW-0804">Transcription</keyword>
<dbReference type="GO" id="GO:0005634">
    <property type="term" value="C:nucleus"/>
    <property type="evidence" value="ECO:0007669"/>
    <property type="project" value="UniProtKB-SubCell"/>
</dbReference>
<feature type="region of interest" description="Disordered" evidence="7">
    <location>
        <begin position="115"/>
        <end position="376"/>
    </location>
</feature>
<feature type="domain" description="Beta-trefoil DNA-binding" evidence="9">
    <location>
        <begin position="959"/>
        <end position="1330"/>
    </location>
</feature>
<feature type="region of interest" description="Disordered" evidence="7">
    <location>
        <begin position="706"/>
        <end position="766"/>
    </location>
</feature>
<organism evidence="10 11">
    <name type="scientific">Jaminaea rosea</name>
    <dbReference type="NCBI Taxonomy" id="1569628"/>
    <lineage>
        <taxon>Eukaryota</taxon>
        <taxon>Fungi</taxon>
        <taxon>Dikarya</taxon>
        <taxon>Basidiomycota</taxon>
        <taxon>Ustilaginomycotina</taxon>
        <taxon>Exobasidiomycetes</taxon>
        <taxon>Microstromatales</taxon>
        <taxon>Microstromatales incertae sedis</taxon>
        <taxon>Jaminaea</taxon>
    </lineage>
</organism>
<name>A0A316UK32_9BASI</name>
<evidence type="ECO:0000259" key="9">
    <source>
        <dbReference type="SMART" id="SM01268"/>
    </source>
</evidence>
<feature type="compositionally biased region" description="Polar residues" evidence="7">
    <location>
        <begin position="266"/>
        <end position="275"/>
    </location>
</feature>
<protein>
    <submittedName>
        <fullName evidence="10">LAG1-DNAbind-domain-containing protein</fullName>
    </submittedName>
</protein>
<dbReference type="SMART" id="SM01268">
    <property type="entry name" value="BTD"/>
    <property type="match status" value="1"/>
</dbReference>
<dbReference type="SUPFAM" id="SSF81296">
    <property type="entry name" value="E set domains"/>
    <property type="match status" value="1"/>
</dbReference>
<dbReference type="InterPro" id="IPR014756">
    <property type="entry name" value="Ig_E-set"/>
</dbReference>